<dbReference type="Pfam" id="PF07980">
    <property type="entry name" value="SusD_RagB"/>
    <property type="match status" value="1"/>
</dbReference>
<evidence type="ECO:0000256" key="6">
    <source>
        <dbReference type="SAM" id="SignalP"/>
    </source>
</evidence>
<gene>
    <name evidence="9" type="ORF">P0Y53_12440</name>
</gene>
<evidence type="ECO:0000256" key="5">
    <source>
        <dbReference type="ARBA" id="ARBA00023237"/>
    </source>
</evidence>
<evidence type="ECO:0000256" key="4">
    <source>
        <dbReference type="ARBA" id="ARBA00023136"/>
    </source>
</evidence>
<dbReference type="InterPro" id="IPR011990">
    <property type="entry name" value="TPR-like_helical_dom_sf"/>
</dbReference>
<keyword evidence="4" id="KW-0472">Membrane</keyword>
<dbReference type="PROSITE" id="PS51257">
    <property type="entry name" value="PROKAR_LIPOPROTEIN"/>
    <property type="match status" value="1"/>
</dbReference>
<dbReference type="InterPro" id="IPR033985">
    <property type="entry name" value="SusD-like_N"/>
</dbReference>
<sequence>MKSKYIASLFLCSTLFSASCKKFLDVVPTEITSSTDIWGNIDNADKNLANLYKALPSNSFYSTSLWASTDEAMNHWEGPSELLFNYGSWGPGNNPLDEWGGRFGNVRAANLYIANIEKVPLTANQIAFYTPIIPRLKAEARFLRAIYYFELFKRYGGVPIITEALDLNDPKNSELPRNSADEVANFIVSELNEITPLLPLTYEIADYGRITRGAALALKARVLLYAASPLFNGNTLYAEVKNSDGKALFNQAYSADKWKQAADAAKAVLDLNIYSLSNPTPENPVNTYAQLFYNREYAESILWVAKPQTRDLELDFLPNGASFKGNGKLSLLQELVDAYEMKNGYPINQSGSGYSAQGFWDGQMWDGLKYSDVKNISNMYKDRDPRFYASVFFQYSVWRLASIKRPVKLAWWGNNNSDGDGWPKTGTNCVSGYNLRKYCSPNVDRVNGQGNANRNAPIIRLAEVYLNYAEAMNEYLGAPDQSVYDAINAVRARVGMPALPIISSDATKEGMRQRIRNERRVELAFEGHRFWDVRRWMIATQVDNTDVHGMNSRPTTAELAATGLDVNSEAAGVAVFYKQVVIQSRSFQSKHYLMPIPPTEIDKDKNLVQNFGW</sequence>
<name>A0AAJ5WXE2_9BACT</name>
<comment type="similarity">
    <text evidence="2">Belongs to the SusD family.</text>
</comment>
<evidence type="ECO:0000313" key="9">
    <source>
        <dbReference type="EMBL" id="WEK38307.1"/>
    </source>
</evidence>
<evidence type="ECO:0000313" key="10">
    <source>
        <dbReference type="Proteomes" id="UP001220610"/>
    </source>
</evidence>
<reference evidence="9" key="1">
    <citation type="submission" date="2023-03" db="EMBL/GenBank/DDBJ databases">
        <title>Andean soil-derived lignocellulolytic bacterial consortium as a source of novel taxa and putative plastic-active enzymes.</title>
        <authorList>
            <person name="Diaz-Garcia L."/>
            <person name="Chuvochina M."/>
            <person name="Feuerriegel G."/>
            <person name="Bunk B."/>
            <person name="Sproer C."/>
            <person name="Streit W.R."/>
            <person name="Rodriguez L.M."/>
            <person name="Overmann J."/>
            <person name="Jimenez D.J."/>
        </authorList>
    </citation>
    <scope>NUCLEOTIDE SEQUENCE</scope>
    <source>
        <strain evidence="9">MAG 7</strain>
    </source>
</reference>
<accession>A0AAJ5WXE2</accession>
<dbReference type="AlphaFoldDB" id="A0AAJ5WXE2"/>
<dbReference type="Pfam" id="PF14322">
    <property type="entry name" value="SusD-like_3"/>
    <property type="match status" value="1"/>
</dbReference>
<dbReference type="InterPro" id="IPR012944">
    <property type="entry name" value="SusD_RagB_dom"/>
</dbReference>
<evidence type="ECO:0000256" key="3">
    <source>
        <dbReference type="ARBA" id="ARBA00022729"/>
    </source>
</evidence>
<protein>
    <submittedName>
        <fullName evidence="9">RagB/SusD family nutrient uptake outer membrane protein</fullName>
    </submittedName>
</protein>
<evidence type="ECO:0000259" key="7">
    <source>
        <dbReference type="Pfam" id="PF07980"/>
    </source>
</evidence>
<feature type="signal peptide" evidence="6">
    <location>
        <begin position="1"/>
        <end position="18"/>
    </location>
</feature>
<dbReference type="GO" id="GO:0009279">
    <property type="term" value="C:cell outer membrane"/>
    <property type="evidence" value="ECO:0007669"/>
    <property type="project" value="UniProtKB-SubCell"/>
</dbReference>
<dbReference type="CDD" id="cd08977">
    <property type="entry name" value="SusD"/>
    <property type="match status" value="1"/>
</dbReference>
<evidence type="ECO:0000256" key="2">
    <source>
        <dbReference type="ARBA" id="ARBA00006275"/>
    </source>
</evidence>
<feature type="chain" id="PRO_5042496158" evidence="6">
    <location>
        <begin position="19"/>
        <end position="613"/>
    </location>
</feature>
<comment type="subcellular location">
    <subcellularLocation>
        <location evidence="1">Cell outer membrane</location>
    </subcellularLocation>
</comment>
<feature type="domain" description="SusD-like N-terminal" evidence="8">
    <location>
        <begin position="22"/>
        <end position="224"/>
    </location>
</feature>
<organism evidence="9 10">
    <name type="scientific">Candidatus Pseudobacter hemicellulosilyticus</name>
    <dbReference type="NCBI Taxonomy" id="3121375"/>
    <lineage>
        <taxon>Bacteria</taxon>
        <taxon>Pseudomonadati</taxon>
        <taxon>Bacteroidota</taxon>
        <taxon>Chitinophagia</taxon>
        <taxon>Chitinophagales</taxon>
        <taxon>Chitinophagaceae</taxon>
        <taxon>Pseudobacter</taxon>
    </lineage>
</organism>
<dbReference type="Proteomes" id="UP001220610">
    <property type="component" value="Chromosome"/>
</dbReference>
<dbReference type="SUPFAM" id="SSF48452">
    <property type="entry name" value="TPR-like"/>
    <property type="match status" value="1"/>
</dbReference>
<dbReference type="EMBL" id="CP119311">
    <property type="protein sequence ID" value="WEK38307.1"/>
    <property type="molecule type" value="Genomic_DNA"/>
</dbReference>
<evidence type="ECO:0000256" key="1">
    <source>
        <dbReference type="ARBA" id="ARBA00004442"/>
    </source>
</evidence>
<keyword evidence="3 6" id="KW-0732">Signal</keyword>
<dbReference type="Gene3D" id="1.25.40.390">
    <property type="match status" value="1"/>
</dbReference>
<keyword evidence="5" id="KW-0998">Cell outer membrane</keyword>
<proteinExistence type="inferred from homology"/>
<evidence type="ECO:0000259" key="8">
    <source>
        <dbReference type="Pfam" id="PF14322"/>
    </source>
</evidence>
<feature type="domain" description="RagB/SusD" evidence="7">
    <location>
        <begin position="318"/>
        <end position="613"/>
    </location>
</feature>